<gene>
    <name evidence="1" type="ORF">AKG95_17940</name>
</gene>
<sequence length="189" mass="20517">MGASMSAICIVPPSILPVSIEQARANMRIDGDYMDQSLELWLKGITATAEHEIGQCLMRQTWEVRLDAFPAAIDLPHPVLSVTSVAYLDVDGAKQTLVPEAYKLVPARYKTALVPARGAAWPLTSPEPHAVVVTVECGYGDTSDKVPSNVQLYLLAKLVDQFDPNTRAEKEAAPSPFIARLLDGCRSNV</sequence>
<dbReference type="Proteomes" id="UP000179840">
    <property type="component" value="Unassembled WGS sequence"/>
</dbReference>
<name>A0A1S1U828_9BURK</name>
<dbReference type="EMBL" id="LFKP01000008">
    <property type="protein sequence ID" value="OHV96597.1"/>
    <property type="molecule type" value="Genomic_DNA"/>
</dbReference>
<protein>
    <recommendedName>
        <fullName evidence="3">PhiE125 gp8 family phage protein</fullName>
    </recommendedName>
</protein>
<proteinExistence type="predicted"/>
<dbReference type="CDD" id="cd08054">
    <property type="entry name" value="gp6"/>
    <property type="match status" value="1"/>
</dbReference>
<evidence type="ECO:0000313" key="1">
    <source>
        <dbReference type="EMBL" id="OHV96597.1"/>
    </source>
</evidence>
<organism evidence="1 2">
    <name type="scientific">Janthinobacterium lividum</name>
    <dbReference type="NCBI Taxonomy" id="29581"/>
    <lineage>
        <taxon>Bacteria</taxon>
        <taxon>Pseudomonadati</taxon>
        <taxon>Pseudomonadota</taxon>
        <taxon>Betaproteobacteria</taxon>
        <taxon>Burkholderiales</taxon>
        <taxon>Oxalobacteraceae</taxon>
        <taxon>Janthinobacterium</taxon>
    </lineage>
</organism>
<accession>A0A1S1U828</accession>
<dbReference type="InterPro" id="IPR011738">
    <property type="entry name" value="Phage_CHP"/>
</dbReference>
<reference evidence="1 2" key="1">
    <citation type="submission" date="2015-06" db="EMBL/GenBank/DDBJ databases">
        <title>Draft genome sequencing of a biphenyl-degrading bacterium, Janthinobacterium lividum MEG1.</title>
        <authorList>
            <person name="Shimodaira J."/>
            <person name="Hatta T."/>
        </authorList>
    </citation>
    <scope>NUCLEOTIDE SEQUENCE [LARGE SCALE GENOMIC DNA]</scope>
    <source>
        <strain evidence="1 2">MEG1</strain>
    </source>
</reference>
<evidence type="ECO:0008006" key="3">
    <source>
        <dbReference type="Google" id="ProtNLM"/>
    </source>
</evidence>
<dbReference type="NCBIfam" id="TIGR02215">
    <property type="entry name" value="phage_chp_gp8"/>
    <property type="match status" value="1"/>
</dbReference>
<comment type="caution">
    <text evidence="1">The sequence shown here is derived from an EMBL/GenBank/DDBJ whole genome shotgun (WGS) entry which is preliminary data.</text>
</comment>
<dbReference type="AlphaFoldDB" id="A0A1S1U828"/>
<evidence type="ECO:0000313" key="2">
    <source>
        <dbReference type="Proteomes" id="UP000179840"/>
    </source>
</evidence>